<organism evidence="2 3">
    <name type="scientific">Speluncibacter jeojiensis</name>
    <dbReference type="NCBI Taxonomy" id="2710754"/>
    <lineage>
        <taxon>Bacteria</taxon>
        <taxon>Bacillati</taxon>
        <taxon>Actinomycetota</taxon>
        <taxon>Actinomycetes</taxon>
        <taxon>Mycobacteriales</taxon>
        <taxon>Speluncibacteraceae</taxon>
        <taxon>Speluncibacter</taxon>
    </lineage>
</organism>
<gene>
    <name evidence="2" type="ORF">NVS88_03240</name>
</gene>
<name>A0A9X4LYA2_9ACTN</name>
<evidence type="ECO:0000313" key="3">
    <source>
        <dbReference type="Proteomes" id="UP001152755"/>
    </source>
</evidence>
<dbReference type="AlphaFoldDB" id="A0A9X4LYA2"/>
<sequence length="62" mass="6562">MRAAAIVAGALILIVLFAGFAWFMANDVGWREVGKAFSFAISLALAAFAGTFLLIYGIEGHL</sequence>
<comment type="caution">
    <text evidence="2">The sequence shown here is derived from an EMBL/GenBank/DDBJ whole genome shotgun (WGS) entry which is preliminary data.</text>
</comment>
<keyword evidence="1" id="KW-0812">Transmembrane</keyword>
<keyword evidence="1" id="KW-0472">Membrane</keyword>
<dbReference type="EMBL" id="JANRHA010000001">
    <property type="protein sequence ID" value="MDG3013570.1"/>
    <property type="molecule type" value="Genomic_DNA"/>
</dbReference>
<feature type="transmembrane region" description="Helical" evidence="1">
    <location>
        <begin position="37"/>
        <end position="58"/>
    </location>
</feature>
<keyword evidence="1" id="KW-1133">Transmembrane helix</keyword>
<proteinExistence type="predicted"/>
<keyword evidence="3" id="KW-1185">Reference proteome</keyword>
<evidence type="ECO:0000313" key="2">
    <source>
        <dbReference type="EMBL" id="MDG3013570.1"/>
    </source>
</evidence>
<evidence type="ECO:0000256" key="1">
    <source>
        <dbReference type="SAM" id="Phobius"/>
    </source>
</evidence>
<accession>A0A9X4LYA2</accession>
<feature type="transmembrane region" description="Helical" evidence="1">
    <location>
        <begin position="6"/>
        <end position="25"/>
    </location>
</feature>
<reference evidence="2" key="1">
    <citation type="submission" date="2022-08" db="EMBL/GenBank/DDBJ databases">
        <title>Genome analysis of Corynebacteriales strain.</title>
        <authorList>
            <person name="Lee S.D."/>
        </authorList>
    </citation>
    <scope>NUCLEOTIDE SEQUENCE</scope>
    <source>
        <strain evidence="2">D3-21</strain>
    </source>
</reference>
<protein>
    <submittedName>
        <fullName evidence="2">Uncharacterized protein</fullName>
    </submittedName>
</protein>
<dbReference type="RefSeq" id="WP_332519154.1">
    <property type="nucleotide sequence ID" value="NZ_JANRHA010000001.1"/>
</dbReference>
<dbReference type="Proteomes" id="UP001152755">
    <property type="component" value="Unassembled WGS sequence"/>
</dbReference>